<dbReference type="Proteomes" id="UP000184694">
    <property type="component" value="Unassembled WGS sequence"/>
</dbReference>
<evidence type="ECO:0000313" key="2">
    <source>
        <dbReference type="Proteomes" id="UP000184694"/>
    </source>
</evidence>
<sequence>MHLLLIHSLHPRQLITGEIFTSDVLDSCYNTAKMKKTTGTVRYLASEIL</sequence>
<evidence type="ECO:0000313" key="1">
    <source>
        <dbReference type="EMBL" id="SIN90901.1"/>
    </source>
</evidence>
<name>A0A1N6F6K8_9BACT</name>
<dbReference type="STRING" id="1121457.SAMN02745161_1133"/>
<protein>
    <submittedName>
        <fullName evidence="1">Uncharacterized protein</fullName>
    </submittedName>
</protein>
<reference evidence="2" key="1">
    <citation type="submission" date="2016-11" db="EMBL/GenBank/DDBJ databases">
        <authorList>
            <person name="Varghese N."/>
            <person name="Submissions S."/>
        </authorList>
    </citation>
    <scope>NUCLEOTIDE SEQUENCE [LARGE SCALE GENOMIC DNA]</scope>
    <source>
        <strain evidence="2">DSM 17456</strain>
    </source>
</reference>
<organism evidence="1 2">
    <name type="scientific">Halodesulfovibrio marinisediminis DSM 17456</name>
    <dbReference type="NCBI Taxonomy" id="1121457"/>
    <lineage>
        <taxon>Bacteria</taxon>
        <taxon>Pseudomonadati</taxon>
        <taxon>Thermodesulfobacteriota</taxon>
        <taxon>Desulfovibrionia</taxon>
        <taxon>Desulfovibrionales</taxon>
        <taxon>Desulfovibrionaceae</taxon>
        <taxon>Halodesulfovibrio</taxon>
    </lineage>
</organism>
<gene>
    <name evidence="1" type="ORF">SAMN02745161_1133</name>
</gene>
<dbReference type="AlphaFoldDB" id="A0A1N6F6K8"/>
<proteinExistence type="predicted"/>
<keyword evidence="2" id="KW-1185">Reference proteome</keyword>
<dbReference type="EMBL" id="FSRG01000004">
    <property type="protein sequence ID" value="SIN90901.1"/>
    <property type="molecule type" value="Genomic_DNA"/>
</dbReference>
<accession>A0A1N6F6K8</accession>